<dbReference type="GO" id="GO:0007234">
    <property type="term" value="P:osmosensory signaling via phosphorelay pathway"/>
    <property type="evidence" value="ECO:0007669"/>
    <property type="project" value="TreeGrafter"/>
</dbReference>
<keyword evidence="7" id="KW-0808">Transferase</keyword>
<evidence type="ECO:0000256" key="9">
    <source>
        <dbReference type="ARBA" id="ARBA00022991"/>
    </source>
</evidence>
<dbReference type="EC" id="2.7.13.3" evidence="3"/>
<dbReference type="InterPro" id="IPR013515">
    <property type="entry name" value="Phytochrome_cen-reg"/>
</dbReference>
<dbReference type="GO" id="GO:0009881">
    <property type="term" value="F:photoreceptor activity"/>
    <property type="evidence" value="ECO:0007669"/>
    <property type="project" value="UniProtKB-KW"/>
</dbReference>
<dbReference type="SUPFAM" id="SSF55781">
    <property type="entry name" value="GAF domain-like"/>
    <property type="match status" value="2"/>
</dbReference>
<dbReference type="PROSITE" id="PS50109">
    <property type="entry name" value="HIS_KIN"/>
    <property type="match status" value="1"/>
</dbReference>
<keyword evidence="8" id="KW-0418">Kinase</keyword>
<dbReference type="InterPro" id="IPR036890">
    <property type="entry name" value="HATPase_C_sf"/>
</dbReference>
<dbReference type="EMBL" id="JADEXQ010000075">
    <property type="protein sequence ID" value="MBE9031764.1"/>
    <property type="molecule type" value="Genomic_DNA"/>
</dbReference>
<dbReference type="GO" id="GO:0006355">
    <property type="term" value="P:regulation of DNA-templated transcription"/>
    <property type="evidence" value="ECO:0007669"/>
    <property type="project" value="InterPro"/>
</dbReference>
<evidence type="ECO:0000259" key="12">
    <source>
        <dbReference type="PROSITE" id="PS50109"/>
    </source>
</evidence>
<evidence type="ECO:0000259" key="11">
    <source>
        <dbReference type="PROSITE" id="PS50046"/>
    </source>
</evidence>
<dbReference type="SUPFAM" id="SSF55785">
    <property type="entry name" value="PYP-like sensor domain (PAS domain)"/>
    <property type="match status" value="1"/>
</dbReference>
<dbReference type="Gene3D" id="3.30.565.10">
    <property type="entry name" value="Histidine kinase-like ATPase, C-terminal domain"/>
    <property type="match status" value="1"/>
</dbReference>
<evidence type="ECO:0000256" key="2">
    <source>
        <dbReference type="ARBA" id="ARBA00006402"/>
    </source>
</evidence>
<dbReference type="InterPro" id="IPR036097">
    <property type="entry name" value="HisK_dim/P_sf"/>
</dbReference>
<dbReference type="InterPro" id="IPR050351">
    <property type="entry name" value="BphY/WalK/GraS-like"/>
</dbReference>
<dbReference type="Gene3D" id="1.10.287.130">
    <property type="match status" value="1"/>
</dbReference>
<reference evidence="13" key="1">
    <citation type="submission" date="2020-10" db="EMBL/GenBank/DDBJ databases">
        <authorList>
            <person name="Castelo-Branco R."/>
            <person name="Eusebio N."/>
            <person name="Adriana R."/>
            <person name="Vieira A."/>
            <person name="Brugerolle De Fraissinette N."/>
            <person name="Rezende De Castro R."/>
            <person name="Schneider M.P."/>
            <person name="Vasconcelos V."/>
            <person name="Leao P.N."/>
        </authorList>
    </citation>
    <scope>NUCLEOTIDE SEQUENCE</scope>
    <source>
        <strain evidence="13">LEGE 11480</strain>
    </source>
</reference>
<dbReference type="GO" id="GO:0000155">
    <property type="term" value="F:phosphorelay sensor kinase activity"/>
    <property type="evidence" value="ECO:0007669"/>
    <property type="project" value="InterPro"/>
</dbReference>
<dbReference type="InterPro" id="IPR016132">
    <property type="entry name" value="Phyto_chromo_attachment"/>
</dbReference>
<dbReference type="GO" id="GO:0000156">
    <property type="term" value="F:phosphorelay response regulator activity"/>
    <property type="evidence" value="ECO:0007669"/>
    <property type="project" value="TreeGrafter"/>
</dbReference>
<comment type="caution">
    <text evidence="13">The sequence shown here is derived from an EMBL/GenBank/DDBJ whole genome shotgun (WGS) entry which is preliminary data.</text>
</comment>
<dbReference type="PROSITE" id="PS50046">
    <property type="entry name" value="PHYTOCHROME_2"/>
    <property type="match status" value="1"/>
</dbReference>
<dbReference type="Pfam" id="PF00360">
    <property type="entry name" value="PHY"/>
    <property type="match status" value="1"/>
</dbReference>
<dbReference type="InterPro" id="IPR003594">
    <property type="entry name" value="HATPase_dom"/>
</dbReference>
<dbReference type="InterPro" id="IPR013654">
    <property type="entry name" value="PAS_2"/>
</dbReference>
<feature type="domain" description="Histidine kinase" evidence="12">
    <location>
        <begin position="540"/>
        <end position="769"/>
    </location>
</feature>
<keyword evidence="4" id="KW-0600">Photoreceptor protein</keyword>
<dbReference type="InterPro" id="IPR001294">
    <property type="entry name" value="Phytochrome"/>
</dbReference>
<dbReference type="InterPro" id="IPR005467">
    <property type="entry name" value="His_kinase_dom"/>
</dbReference>
<evidence type="ECO:0000256" key="8">
    <source>
        <dbReference type="ARBA" id="ARBA00022777"/>
    </source>
</evidence>
<dbReference type="InterPro" id="IPR029016">
    <property type="entry name" value="GAF-like_dom_sf"/>
</dbReference>
<dbReference type="SMART" id="SM00387">
    <property type="entry name" value="HATPase_c"/>
    <property type="match status" value="1"/>
</dbReference>
<evidence type="ECO:0000313" key="14">
    <source>
        <dbReference type="Proteomes" id="UP000625316"/>
    </source>
</evidence>
<evidence type="ECO:0000256" key="5">
    <source>
        <dbReference type="ARBA" id="ARBA00022553"/>
    </source>
</evidence>
<comment type="similarity">
    <text evidence="2">In the N-terminal section; belongs to the phytochrome family.</text>
</comment>
<dbReference type="CDD" id="cd00082">
    <property type="entry name" value="HisKA"/>
    <property type="match status" value="1"/>
</dbReference>
<keyword evidence="9" id="KW-0157">Chromophore</keyword>
<dbReference type="RefSeq" id="WP_264326592.1">
    <property type="nucleotide sequence ID" value="NZ_JADEXQ010000075.1"/>
</dbReference>
<dbReference type="Gene3D" id="3.30.450.270">
    <property type="match status" value="1"/>
</dbReference>
<gene>
    <name evidence="13" type="ORF">IQ266_18685</name>
</gene>
<dbReference type="AlphaFoldDB" id="A0A928VTF5"/>
<evidence type="ECO:0000256" key="6">
    <source>
        <dbReference type="ARBA" id="ARBA00022606"/>
    </source>
</evidence>
<dbReference type="FunFam" id="3.30.565.10:FF:000006">
    <property type="entry name" value="Sensor histidine kinase WalK"/>
    <property type="match status" value="1"/>
</dbReference>
<dbReference type="InterPro" id="IPR035965">
    <property type="entry name" value="PAS-like_dom_sf"/>
</dbReference>
<dbReference type="Pfam" id="PF02518">
    <property type="entry name" value="HATPase_c"/>
    <property type="match status" value="1"/>
</dbReference>
<dbReference type="GO" id="GO:0009584">
    <property type="term" value="P:detection of visible light"/>
    <property type="evidence" value="ECO:0007669"/>
    <property type="project" value="InterPro"/>
</dbReference>
<dbReference type="SUPFAM" id="SSF55874">
    <property type="entry name" value="ATPase domain of HSP90 chaperone/DNA topoisomerase II/histidine kinase"/>
    <property type="match status" value="1"/>
</dbReference>
<dbReference type="SMART" id="SM00065">
    <property type="entry name" value="GAF"/>
    <property type="match status" value="1"/>
</dbReference>
<evidence type="ECO:0000256" key="3">
    <source>
        <dbReference type="ARBA" id="ARBA00012438"/>
    </source>
</evidence>
<dbReference type="InterPro" id="IPR043150">
    <property type="entry name" value="Phytochrome_PHY_sf"/>
</dbReference>
<evidence type="ECO:0000313" key="13">
    <source>
        <dbReference type="EMBL" id="MBE9031764.1"/>
    </source>
</evidence>
<evidence type="ECO:0000256" key="4">
    <source>
        <dbReference type="ARBA" id="ARBA00022543"/>
    </source>
</evidence>
<dbReference type="SMART" id="SM00388">
    <property type="entry name" value="HisKA"/>
    <property type="match status" value="1"/>
</dbReference>
<accession>A0A928VTF5</accession>
<evidence type="ECO:0000256" key="7">
    <source>
        <dbReference type="ARBA" id="ARBA00022679"/>
    </source>
</evidence>
<dbReference type="SUPFAM" id="SSF47384">
    <property type="entry name" value="Homodimeric domain of signal transducing histidine kinase"/>
    <property type="match status" value="1"/>
</dbReference>
<evidence type="ECO:0000256" key="10">
    <source>
        <dbReference type="ARBA" id="ARBA00023170"/>
    </source>
</evidence>
<comment type="catalytic activity">
    <reaction evidence="1">
        <text>ATP + protein L-histidine = ADP + protein N-phospho-L-histidine.</text>
        <dbReference type="EC" id="2.7.13.3"/>
    </reaction>
</comment>
<dbReference type="PANTHER" id="PTHR42878:SF15">
    <property type="entry name" value="BACTERIOPHYTOCHROME"/>
    <property type="match status" value="1"/>
</dbReference>
<feature type="domain" description="Phytochrome chromophore attachment site" evidence="11">
    <location>
        <begin position="156"/>
        <end position="318"/>
    </location>
</feature>
<dbReference type="Pfam" id="PF01590">
    <property type="entry name" value="GAF"/>
    <property type="match status" value="1"/>
</dbReference>
<keyword evidence="10" id="KW-0675">Receptor</keyword>
<organism evidence="13 14">
    <name type="scientific">Romeriopsis navalis LEGE 11480</name>
    <dbReference type="NCBI Taxonomy" id="2777977"/>
    <lineage>
        <taxon>Bacteria</taxon>
        <taxon>Bacillati</taxon>
        <taxon>Cyanobacteriota</taxon>
        <taxon>Cyanophyceae</taxon>
        <taxon>Leptolyngbyales</taxon>
        <taxon>Leptolyngbyaceae</taxon>
        <taxon>Romeriopsis</taxon>
        <taxon>Romeriopsis navalis</taxon>
    </lineage>
</organism>
<keyword evidence="6" id="KW-0716">Sensory transduction</keyword>
<dbReference type="Gene3D" id="3.30.450.20">
    <property type="entry name" value="PAS domain"/>
    <property type="match status" value="1"/>
</dbReference>
<dbReference type="Pfam" id="PF00512">
    <property type="entry name" value="HisKA"/>
    <property type="match status" value="1"/>
</dbReference>
<keyword evidence="14" id="KW-1185">Reference proteome</keyword>
<sequence>MSLVDRPTADPGIVNPELRHQHDEYPVHLSGLIQPHGVLIAVNPTDWTVTRVSQNITAQFGKSLENVLGKPLNHILPTEQITQLQAQLQSQADGVTHSQLSLNTASSVINLNCFIHQTQTEIVVELEPIAEMGTVQLMAERNRLHQAINRLQQIADLDQFLQTAVGEISRMTDFDHIMVYKFDAQQAGQVIAEVAQPGIATYLGQHFPAPDIPSLVRRLYQTGIYRFAPDLNAVSVPIIDLDRADGTPPLDLSRAILRNVDPCCVTYHQNMAVNAFLIIALIKDQELWGLISCHNTTPRSLSHSARSDCQLLGQFISAELANKVSQEELEHVIKLGNILSEFVASIAQAENFKQALLQPQNRLLDLVGAQGAAVCLDGEVTLVGETPPLNQVEALIEWSDSHIKTNLFHTHQLDQAYPAAAAYPAVASGLMLLKISQIRQYYILWFRPEVPQTITWAGNPTDHLSVNADGEISMCPRASFEAWQSNVKATALPWQQAELDNAIDLRNAIIGIVLNKADELAQINLDLERSNHELASFAYAASHDLKEPLRGIHNFSNLLLKRYSEVLDESGIKRLQTLVRLTQRMDMLIDSLLKLSRLGQTELTMEPTDLQAIVERVIEVLQASRSDATAQANIQIARALPTIDCDPILMGEVFTNLLSNALKYTKQAHPIIEIGYLTPEEQSEIAIPADVASTKKAVIFYIRDNGIGIRDRHHQNIFQLFKRLHERDAYGGGAGAGLTITKKIIERHQGKIWVNSVYGEGTEFCFMLT</sequence>
<dbReference type="InterPro" id="IPR003661">
    <property type="entry name" value="HisK_dim/P_dom"/>
</dbReference>
<keyword evidence="5" id="KW-0597">Phosphoprotein</keyword>
<evidence type="ECO:0000256" key="1">
    <source>
        <dbReference type="ARBA" id="ARBA00000085"/>
    </source>
</evidence>
<dbReference type="GO" id="GO:0030295">
    <property type="term" value="F:protein kinase activator activity"/>
    <property type="evidence" value="ECO:0007669"/>
    <property type="project" value="TreeGrafter"/>
</dbReference>
<dbReference type="InterPro" id="IPR003018">
    <property type="entry name" value="GAF"/>
</dbReference>
<proteinExistence type="inferred from homology"/>
<protein>
    <recommendedName>
        <fullName evidence="3">histidine kinase</fullName>
        <ecNumber evidence="3">2.7.13.3</ecNumber>
    </recommendedName>
</protein>
<dbReference type="PANTHER" id="PTHR42878">
    <property type="entry name" value="TWO-COMPONENT HISTIDINE KINASE"/>
    <property type="match status" value="1"/>
</dbReference>
<name>A0A928VTF5_9CYAN</name>
<dbReference type="Proteomes" id="UP000625316">
    <property type="component" value="Unassembled WGS sequence"/>
</dbReference>
<dbReference type="Pfam" id="PF08446">
    <property type="entry name" value="PAS_2"/>
    <property type="match status" value="1"/>
</dbReference>
<dbReference type="Gene3D" id="3.30.450.40">
    <property type="match status" value="1"/>
</dbReference>
<dbReference type="PRINTS" id="PR01033">
    <property type="entry name" value="PHYTOCHROME"/>
</dbReference>